<organism evidence="3 4">
    <name type="scientific">Lysobacter firmicutimachus</name>
    <dbReference type="NCBI Taxonomy" id="1792846"/>
    <lineage>
        <taxon>Bacteria</taxon>
        <taxon>Pseudomonadati</taxon>
        <taxon>Pseudomonadota</taxon>
        <taxon>Gammaproteobacteria</taxon>
        <taxon>Lysobacterales</taxon>
        <taxon>Lysobacteraceae</taxon>
        <taxon>Lysobacter</taxon>
    </lineage>
</organism>
<dbReference type="RefSeq" id="WP_336132926.1">
    <property type="nucleotide sequence ID" value="NZ_JBANDL010000002.1"/>
</dbReference>
<feature type="transmembrane region" description="Helical" evidence="1">
    <location>
        <begin position="46"/>
        <end position="68"/>
    </location>
</feature>
<keyword evidence="1" id="KW-1133">Transmembrane helix</keyword>
<feature type="transmembrane region" description="Helical" evidence="1">
    <location>
        <begin position="176"/>
        <end position="196"/>
    </location>
</feature>
<feature type="domain" description="CAAX prenyl protease 2/Lysostaphin resistance protein A-like" evidence="2">
    <location>
        <begin position="89"/>
        <end position="188"/>
    </location>
</feature>
<protein>
    <submittedName>
        <fullName evidence="3">CPBP family intramembrane glutamic endopeptidase</fullName>
        <ecNumber evidence="3">3.4.-.-</ecNumber>
    </submittedName>
</protein>
<keyword evidence="1" id="KW-0812">Transmembrane</keyword>
<dbReference type="EC" id="3.4.-.-" evidence="3"/>
<feature type="transmembrane region" description="Helical" evidence="1">
    <location>
        <begin position="117"/>
        <end position="137"/>
    </location>
</feature>
<dbReference type="InterPro" id="IPR003675">
    <property type="entry name" value="Rce1/LyrA-like_dom"/>
</dbReference>
<sequence length="198" mass="20991">MPGPGAAIALSLVATGLAAVLVYALRRPASRAERRASLQAWRNPWTYSWVALTVIACVGFSALVGLAAQSWQIEMRPSNAVLGEAIRNHPLLLLLFAALIAPAYEELLFRRVLFGRLWAAGRPGLGMALSSLAFALVHEPPGLGASHGVGMLLLWAVYAFMGAAFAWVYRQTGSLWTAYAAHVLNNLIAGAALLTAGA</sequence>
<keyword evidence="3" id="KW-0378">Hydrolase</keyword>
<dbReference type="Proteomes" id="UP001387215">
    <property type="component" value="Unassembled WGS sequence"/>
</dbReference>
<evidence type="ECO:0000313" key="4">
    <source>
        <dbReference type="Proteomes" id="UP001387215"/>
    </source>
</evidence>
<name>A0ABU8DAT0_9GAMM</name>
<dbReference type="PANTHER" id="PTHR36435">
    <property type="entry name" value="SLR1288 PROTEIN"/>
    <property type="match status" value="1"/>
</dbReference>
<proteinExistence type="predicted"/>
<accession>A0ABU8DAT0</accession>
<dbReference type="GO" id="GO:0016787">
    <property type="term" value="F:hydrolase activity"/>
    <property type="evidence" value="ECO:0007669"/>
    <property type="project" value="UniProtKB-KW"/>
</dbReference>
<dbReference type="EMBL" id="JBANDL010000002">
    <property type="protein sequence ID" value="MEI2457373.1"/>
    <property type="molecule type" value="Genomic_DNA"/>
</dbReference>
<dbReference type="InterPro" id="IPR052710">
    <property type="entry name" value="CAAX_protease"/>
</dbReference>
<evidence type="ECO:0000259" key="2">
    <source>
        <dbReference type="Pfam" id="PF02517"/>
    </source>
</evidence>
<dbReference type="PANTHER" id="PTHR36435:SF1">
    <property type="entry name" value="CAAX AMINO TERMINAL PROTEASE FAMILY PROTEIN"/>
    <property type="match status" value="1"/>
</dbReference>
<feature type="transmembrane region" description="Helical" evidence="1">
    <location>
        <begin position="6"/>
        <end position="25"/>
    </location>
</feature>
<reference evidence="3 4" key="1">
    <citation type="submission" date="2024-02" db="EMBL/GenBank/DDBJ databases">
        <title>Lysobacter Genome Sequencing and Mining.</title>
        <authorList>
            <person name="Bierman J."/>
            <person name="Walker M.C."/>
        </authorList>
    </citation>
    <scope>NUCLEOTIDE SEQUENCE [LARGE SCALE GENOMIC DNA]</scope>
    <source>
        <strain evidence="3 4">PB6250</strain>
    </source>
</reference>
<dbReference type="Pfam" id="PF02517">
    <property type="entry name" value="Rce1-like"/>
    <property type="match status" value="1"/>
</dbReference>
<feature type="transmembrane region" description="Helical" evidence="1">
    <location>
        <begin position="149"/>
        <end position="169"/>
    </location>
</feature>
<evidence type="ECO:0000256" key="1">
    <source>
        <dbReference type="SAM" id="Phobius"/>
    </source>
</evidence>
<keyword evidence="4" id="KW-1185">Reference proteome</keyword>
<comment type="caution">
    <text evidence="3">The sequence shown here is derived from an EMBL/GenBank/DDBJ whole genome shotgun (WGS) entry which is preliminary data.</text>
</comment>
<keyword evidence="1" id="KW-0472">Membrane</keyword>
<feature type="transmembrane region" description="Helical" evidence="1">
    <location>
        <begin position="88"/>
        <end position="105"/>
    </location>
</feature>
<gene>
    <name evidence="3" type="ORF">V2J18_22195</name>
</gene>
<evidence type="ECO:0000313" key="3">
    <source>
        <dbReference type="EMBL" id="MEI2457373.1"/>
    </source>
</evidence>